<dbReference type="Gene3D" id="3.40.50.1820">
    <property type="entry name" value="alpha/beta hydrolase"/>
    <property type="match status" value="1"/>
</dbReference>
<evidence type="ECO:0000313" key="2">
    <source>
        <dbReference type="EMBL" id="CAI0441105.1"/>
    </source>
</evidence>
<dbReference type="GO" id="GO:0080031">
    <property type="term" value="F:methyl salicylate esterase activity"/>
    <property type="evidence" value="ECO:0007669"/>
    <property type="project" value="TreeGrafter"/>
</dbReference>
<reference evidence="2" key="1">
    <citation type="submission" date="2022-08" db="EMBL/GenBank/DDBJ databases">
        <authorList>
            <person name="Gutierrez-Valencia J."/>
        </authorList>
    </citation>
    <scope>NUCLEOTIDE SEQUENCE</scope>
</reference>
<dbReference type="InterPro" id="IPR000073">
    <property type="entry name" value="AB_hydrolase_1"/>
</dbReference>
<dbReference type="GO" id="GO:0080032">
    <property type="term" value="F:methyl jasmonate esterase activity"/>
    <property type="evidence" value="ECO:0007669"/>
    <property type="project" value="TreeGrafter"/>
</dbReference>
<feature type="domain" description="AB hydrolase-1" evidence="1">
    <location>
        <begin position="5"/>
        <end position="249"/>
    </location>
</feature>
<gene>
    <name evidence="2" type="ORF">LITE_LOCUS26734</name>
</gene>
<dbReference type="AlphaFoldDB" id="A0AAV0M5K0"/>
<dbReference type="EMBL" id="CAMGYJ010000007">
    <property type="protein sequence ID" value="CAI0441105.1"/>
    <property type="molecule type" value="Genomic_DNA"/>
</dbReference>
<name>A0AAV0M5K0_9ROSI</name>
<evidence type="ECO:0000259" key="1">
    <source>
        <dbReference type="Pfam" id="PF12697"/>
    </source>
</evidence>
<dbReference type="GO" id="GO:0080030">
    <property type="term" value="F:methyl indole-3-acetate esterase activity"/>
    <property type="evidence" value="ECO:0007669"/>
    <property type="project" value="TreeGrafter"/>
</dbReference>
<protein>
    <recommendedName>
        <fullName evidence="1">AB hydrolase-1 domain-containing protein</fullName>
    </recommendedName>
</protein>
<accession>A0AAV0M5K0</accession>
<dbReference type="Pfam" id="PF12697">
    <property type="entry name" value="Abhydrolase_6"/>
    <property type="match status" value="1"/>
</dbReference>
<keyword evidence="3" id="KW-1185">Reference proteome</keyword>
<organism evidence="2 3">
    <name type="scientific">Linum tenue</name>
    <dbReference type="NCBI Taxonomy" id="586396"/>
    <lineage>
        <taxon>Eukaryota</taxon>
        <taxon>Viridiplantae</taxon>
        <taxon>Streptophyta</taxon>
        <taxon>Embryophyta</taxon>
        <taxon>Tracheophyta</taxon>
        <taxon>Spermatophyta</taxon>
        <taxon>Magnoliopsida</taxon>
        <taxon>eudicotyledons</taxon>
        <taxon>Gunneridae</taxon>
        <taxon>Pentapetalae</taxon>
        <taxon>rosids</taxon>
        <taxon>fabids</taxon>
        <taxon>Malpighiales</taxon>
        <taxon>Linaceae</taxon>
        <taxon>Linum</taxon>
    </lineage>
</organism>
<dbReference type="GO" id="GO:0009696">
    <property type="term" value="P:salicylic acid metabolic process"/>
    <property type="evidence" value="ECO:0007669"/>
    <property type="project" value="TreeGrafter"/>
</dbReference>
<dbReference type="InterPro" id="IPR029058">
    <property type="entry name" value="AB_hydrolase_fold"/>
</dbReference>
<dbReference type="PANTHER" id="PTHR10992:SF1066">
    <property type="entry name" value="METHYL JASMONATE ESTERASE 1"/>
    <property type="match status" value="1"/>
</dbReference>
<dbReference type="PANTHER" id="PTHR10992">
    <property type="entry name" value="METHYLESTERASE FAMILY MEMBER"/>
    <property type="match status" value="1"/>
</dbReference>
<dbReference type="GO" id="GO:0009694">
    <property type="term" value="P:jasmonic acid metabolic process"/>
    <property type="evidence" value="ECO:0007669"/>
    <property type="project" value="TreeGrafter"/>
</dbReference>
<comment type="caution">
    <text evidence="2">The sequence shown here is derived from an EMBL/GenBank/DDBJ whole genome shotgun (WGS) entry which is preliminary data.</text>
</comment>
<dbReference type="SUPFAM" id="SSF53474">
    <property type="entry name" value="alpha/beta-Hydrolases"/>
    <property type="match status" value="1"/>
</dbReference>
<dbReference type="InterPro" id="IPR045889">
    <property type="entry name" value="MES/HNL"/>
</dbReference>
<proteinExistence type="predicted"/>
<evidence type="ECO:0000313" key="3">
    <source>
        <dbReference type="Proteomes" id="UP001154282"/>
    </source>
</evidence>
<dbReference type="Proteomes" id="UP001154282">
    <property type="component" value="Unassembled WGS sequence"/>
</dbReference>
<sequence length="264" mass="29067">MSRHFVLVHGACHGAWCWYKVIADLKQAGHKVTALDLAACGIDGRQVEDLHSSIVEYSEPLLTFMDSLPPPPPASDEKKVVLVGHSLAGPSLCIAMERFPEKISVAVFVAANMLGPDLTYKMADQKYAELSPTADPMDSEVIYGNGPNEPPTAFLPGPKYLEKHTYRCSPSQDLELGITLVRPSPAWDAGKAAQETVLTMDRYGTVARAYVVCDEEQDGAFQWWVVENNPPDEHFVVPGSDHMVMFSQPCLLSQYLLELGSKYI</sequence>